<dbReference type="RefSeq" id="WP_179767799.1">
    <property type="nucleotide sequence ID" value="NZ_JACCFO010000001.1"/>
</dbReference>
<dbReference type="InterPro" id="IPR045990">
    <property type="entry name" value="DUF5946"/>
</dbReference>
<dbReference type="Proteomes" id="UP000575985">
    <property type="component" value="Unassembled WGS sequence"/>
</dbReference>
<reference evidence="1 2" key="1">
    <citation type="submission" date="2020-07" db="EMBL/GenBank/DDBJ databases">
        <title>Sequencing the genomes of 1000 actinobacteria strains.</title>
        <authorList>
            <person name="Klenk H.-P."/>
        </authorList>
    </citation>
    <scope>NUCLEOTIDE SEQUENCE [LARGE SCALE GENOMIC DNA]</scope>
    <source>
        <strain evidence="1 2">DSM 45927</strain>
    </source>
</reference>
<gene>
    <name evidence="1" type="ORF">HNR12_002708</name>
</gene>
<evidence type="ECO:0000313" key="1">
    <source>
        <dbReference type="EMBL" id="NYI96431.1"/>
    </source>
</evidence>
<proteinExistence type="predicted"/>
<protein>
    <submittedName>
        <fullName evidence="1">Uncharacterized protein</fullName>
    </submittedName>
</protein>
<evidence type="ECO:0000313" key="2">
    <source>
        <dbReference type="Proteomes" id="UP000575985"/>
    </source>
</evidence>
<accession>A0A853BPJ0</accession>
<comment type="caution">
    <text evidence="1">The sequence shown here is derived from an EMBL/GenBank/DDBJ whole genome shotgun (WGS) entry which is preliminary data.</text>
</comment>
<dbReference type="EMBL" id="JACCFO010000001">
    <property type="protein sequence ID" value="NYI96431.1"/>
    <property type="molecule type" value="Genomic_DNA"/>
</dbReference>
<keyword evidence="2" id="KW-1185">Reference proteome</keyword>
<dbReference type="AlphaFoldDB" id="A0A853BPJ0"/>
<name>A0A853BPJ0_9ACTN</name>
<dbReference type="Pfam" id="PF19371">
    <property type="entry name" value="DUF5946"/>
    <property type="match status" value="1"/>
</dbReference>
<sequence>MARCPECGAPAGPPSCEELFHAVLALDHARRPPWGPLHGVTVSCYLLQHAGRRPAADRDRAWALLTAYLDRGAEAAVRISERSRRANSHRNRGAALPGLFPGADAPAVAAPPAAFAVTIADVAQDGTFPAEGFADRLTDWARATVTAWREAEPERPRR</sequence>
<organism evidence="1 2">
    <name type="scientific">Streptomonospora nanhaiensis</name>
    <dbReference type="NCBI Taxonomy" id="1323731"/>
    <lineage>
        <taxon>Bacteria</taxon>
        <taxon>Bacillati</taxon>
        <taxon>Actinomycetota</taxon>
        <taxon>Actinomycetes</taxon>
        <taxon>Streptosporangiales</taxon>
        <taxon>Nocardiopsidaceae</taxon>
        <taxon>Streptomonospora</taxon>
    </lineage>
</organism>